<evidence type="ECO:0000313" key="9">
    <source>
        <dbReference type="Proteomes" id="UP001213000"/>
    </source>
</evidence>
<comment type="similarity">
    <text evidence="2 7">Belongs to the fungal hydrophobin family.</text>
</comment>
<name>A0AAD5YZA0_9AGAR</name>
<keyword evidence="6 7" id="KW-1015">Disulfide bond</keyword>
<evidence type="ECO:0000256" key="2">
    <source>
        <dbReference type="ARBA" id="ARBA00010446"/>
    </source>
</evidence>
<dbReference type="InterPro" id="IPR001338">
    <property type="entry name" value="Class_I_Hydrophobin"/>
</dbReference>
<dbReference type="GO" id="GO:0005199">
    <property type="term" value="F:structural constituent of cell wall"/>
    <property type="evidence" value="ECO:0007669"/>
    <property type="project" value="InterPro"/>
</dbReference>
<dbReference type="Proteomes" id="UP001213000">
    <property type="component" value="Unassembled WGS sequence"/>
</dbReference>
<reference evidence="8" key="1">
    <citation type="submission" date="2022-07" db="EMBL/GenBank/DDBJ databases">
        <title>Genome Sequence of Leucocoprinus birnbaumii.</title>
        <authorList>
            <person name="Buettner E."/>
        </authorList>
    </citation>
    <scope>NUCLEOTIDE SEQUENCE</scope>
    <source>
        <strain evidence="8">VT141</strain>
    </source>
</reference>
<proteinExistence type="inferred from homology"/>
<dbReference type="CDD" id="cd23507">
    <property type="entry name" value="hydrophobin_I"/>
    <property type="match status" value="1"/>
</dbReference>
<evidence type="ECO:0000256" key="6">
    <source>
        <dbReference type="ARBA" id="ARBA00023157"/>
    </source>
</evidence>
<organism evidence="8 9">
    <name type="scientific">Leucocoprinus birnbaumii</name>
    <dbReference type="NCBI Taxonomy" id="56174"/>
    <lineage>
        <taxon>Eukaryota</taxon>
        <taxon>Fungi</taxon>
        <taxon>Dikarya</taxon>
        <taxon>Basidiomycota</taxon>
        <taxon>Agaricomycotina</taxon>
        <taxon>Agaricomycetes</taxon>
        <taxon>Agaricomycetidae</taxon>
        <taxon>Agaricales</taxon>
        <taxon>Agaricineae</taxon>
        <taxon>Agaricaceae</taxon>
        <taxon>Leucocoprinus</taxon>
    </lineage>
</organism>
<sequence>MSEILQRERNSGKESRLELTLIKSSQLLSQVTMRSAILFAVIPAALVSAEFVARGDGYGDGSTGGSCNTGSIQCCNTVQDASSTGVSQLAGLLGIALGSITGLVGLNCSPLSILGVGGNSCSAQPVCCTGNSFSGLISLGCNPINLNL</sequence>
<dbReference type="SMART" id="SM00075">
    <property type="entry name" value="HYDRO"/>
    <property type="match status" value="1"/>
</dbReference>
<comment type="caution">
    <text evidence="8">The sequence shown here is derived from an EMBL/GenBank/DDBJ whole genome shotgun (WGS) entry which is preliminary data.</text>
</comment>
<evidence type="ECO:0000256" key="4">
    <source>
        <dbReference type="ARBA" id="ARBA00022525"/>
    </source>
</evidence>
<keyword evidence="4 7" id="KW-0964">Secreted</keyword>
<evidence type="ECO:0000313" key="8">
    <source>
        <dbReference type="EMBL" id="KAJ3573937.1"/>
    </source>
</evidence>
<comment type="subcellular location">
    <subcellularLocation>
        <location evidence="1 7">Secreted</location>
        <location evidence="1 7">Cell wall</location>
    </subcellularLocation>
</comment>
<evidence type="ECO:0000256" key="3">
    <source>
        <dbReference type="ARBA" id="ARBA00022512"/>
    </source>
</evidence>
<evidence type="ECO:0000256" key="5">
    <source>
        <dbReference type="ARBA" id="ARBA00022729"/>
    </source>
</evidence>
<accession>A0AAD5YZA0</accession>
<keyword evidence="9" id="KW-1185">Reference proteome</keyword>
<dbReference type="PROSITE" id="PS00956">
    <property type="entry name" value="HYDROPHOBIN"/>
    <property type="match status" value="1"/>
</dbReference>
<dbReference type="InterPro" id="IPR019778">
    <property type="entry name" value="Class_I_Hydrophobin_CS"/>
</dbReference>
<evidence type="ECO:0000256" key="1">
    <source>
        <dbReference type="ARBA" id="ARBA00004191"/>
    </source>
</evidence>
<gene>
    <name evidence="8" type="ORF">NP233_g2110</name>
</gene>
<dbReference type="GO" id="GO:0009277">
    <property type="term" value="C:fungal-type cell wall"/>
    <property type="evidence" value="ECO:0007669"/>
    <property type="project" value="InterPro"/>
</dbReference>
<evidence type="ECO:0000256" key="7">
    <source>
        <dbReference type="RuleBase" id="RU365009"/>
    </source>
</evidence>
<dbReference type="AlphaFoldDB" id="A0AAD5YZA0"/>
<protein>
    <recommendedName>
        <fullName evidence="7">Hydrophobin</fullName>
    </recommendedName>
</protein>
<keyword evidence="3 7" id="KW-0134">Cell wall</keyword>
<dbReference type="Pfam" id="PF01185">
    <property type="entry name" value="Hydrophobin"/>
    <property type="match status" value="1"/>
</dbReference>
<keyword evidence="5 7" id="KW-0732">Signal</keyword>
<dbReference type="EMBL" id="JANIEX010000086">
    <property type="protein sequence ID" value="KAJ3573937.1"/>
    <property type="molecule type" value="Genomic_DNA"/>
</dbReference>